<dbReference type="InterPro" id="IPR011444">
    <property type="entry name" value="DUF1549"/>
</dbReference>
<proteinExistence type="predicted"/>
<evidence type="ECO:0000256" key="3">
    <source>
        <dbReference type="SAM" id="MobiDB-lite"/>
    </source>
</evidence>
<name>A0A075GEL5_9EURY</name>
<dbReference type="EMBL" id="KF900628">
    <property type="protein sequence ID" value="AIF01700.1"/>
    <property type="molecule type" value="Genomic_DNA"/>
</dbReference>
<feature type="region of interest" description="Disordered" evidence="3">
    <location>
        <begin position="438"/>
        <end position="465"/>
    </location>
</feature>
<dbReference type="AlphaFoldDB" id="A0A075GEL5"/>
<sequence length="976" mass="110107">MRMPPLSANKTLDSDQIEVLRRWIEDGASWDQHWSFKAVATTDAPAVSNETWVRNSVDRFVLAGLENEGLMPAPEADRRTLARRVALDLTGLPPKPELLDQFLSDSSDQAYETFVDTLLGSVHWGEHRARYWLDAARYGDTHGIHIDNYREMYPYRDWVIQAFNENKPFDEFTIEQLAGDLLPEPSLDQLVATGFQRNNITTNEGGVVPEEYEAIYAKDRAETVGGVFLGLTVGCATCHDHKFDPIQQREFYAMTAFFRNTTQYVMDGNVSDPPPILVVPDESDRELWGELRETAADTEALLTRRSSSVTDTFGEWLATGEYRTIEAPLEKDAERMRLVLDNASAPSFLLDGEAHPVELHGGARVGTGPNGQPGLVFGEESWATLPSLPLDSDTPFSMALWIYQPEQEGNFVVAGQYDVEDGSRGWLMNIGSRQLSFSLRGDQDPDSGRRPAPRVSPVNTKRMPPGEWTHIVVTHDGSGERAGMDVYRDGEVLEASGTEYFTKVLGSIKADRPLELGRGVTEIRQEQEMRYFDGGGIADFRVFNRPLTVQEAGVVFLWSTLERAREKLPDELTVDERDALQRYYLSVKDGQYRALVAQAQDIQDQWRELRRRGGITHVMNERLDAEPEAHVLYRGMYDQPRERVLAGVPSVLPPMAESSPRNRLGLAHWLVNEDNPLTSRVTVNRYWQQVFGTGLVTTSEDFGAQGDIPTHPELLDWLAVEFRESGWDVKQFFRMLVTSATYRQSALVTPDKLDRDPENRMLSRGPRFRMDAEMVRDYALAASGLLVRTVGGPSVRPYQPEGVWSTVAMPQSNTGLYEQDAGEKLYRRSLYSFWKRSAPPPSMEIFNAPTREHSVVRRERTNTPLQALVTMNDPQFIEASRYLAQRAMRDGGADFDDRLDLVTTRLLARVFDADERSVVLRTYNRLLNAYRVDTAGAEELIQVGDSTPTLGLAVDESAAWTMVVNQLMNLDEVLNK</sequence>
<reference evidence="5" key="1">
    <citation type="journal article" date="2014" name="Genome Biol. Evol.">
        <title>Pangenome evidence for extensive interdomain horizontal transfer affecting lineage core and shell genes in uncultured planktonic thaumarchaeota and euryarchaeota.</title>
        <authorList>
            <person name="Deschamps P."/>
            <person name="Zivanovic Y."/>
            <person name="Moreira D."/>
            <person name="Rodriguez-Valera F."/>
            <person name="Lopez-Garcia P."/>
        </authorList>
    </citation>
    <scope>NUCLEOTIDE SEQUENCE</scope>
</reference>
<dbReference type="PANTHER" id="PTHR35889">
    <property type="entry name" value="CYCLOINULO-OLIGOSACCHARIDE FRUCTANOTRANSFERASE-RELATED"/>
    <property type="match status" value="1"/>
</dbReference>
<keyword evidence="1" id="KW-0732">Signal</keyword>
<dbReference type="SMART" id="SM00560">
    <property type="entry name" value="LamGL"/>
    <property type="match status" value="1"/>
</dbReference>
<dbReference type="Pfam" id="PF07587">
    <property type="entry name" value="PSD1"/>
    <property type="match status" value="1"/>
</dbReference>
<evidence type="ECO:0000256" key="2">
    <source>
        <dbReference type="ARBA" id="ARBA00023157"/>
    </source>
</evidence>
<evidence type="ECO:0000259" key="4">
    <source>
        <dbReference type="SMART" id="SM00560"/>
    </source>
</evidence>
<evidence type="ECO:0000256" key="1">
    <source>
        <dbReference type="ARBA" id="ARBA00022729"/>
    </source>
</evidence>
<dbReference type="Pfam" id="PF07583">
    <property type="entry name" value="PSCyt2"/>
    <property type="match status" value="1"/>
</dbReference>
<dbReference type="Pfam" id="PF13385">
    <property type="entry name" value="Laminin_G_3"/>
    <property type="match status" value="1"/>
</dbReference>
<dbReference type="InterPro" id="IPR006558">
    <property type="entry name" value="LamG-like"/>
</dbReference>
<protein>
    <recommendedName>
        <fullName evidence="4">LamG-like jellyroll fold domain-containing protein</fullName>
    </recommendedName>
</protein>
<dbReference type="InterPro" id="IPR022655">
    <property type="entry name" value="DUF1553"/>
</dbReference>
<accession>A0A075GEL5</accession>
<evidence type="ECO:0000313" key="5">
    <source>
        <dbReference type="EMBL" id="AIF01700.1"/>
    </source>
</evidence>
<dbReference type="SUPFAM" id="SSF49899">
    <property type="entry name" value="Concanavalin A-like lectins/glucanases"/>
    <property type="match status" value="1"/>
</dbReference>
<feature type="domain" description="LamG-like jellyroll fold" evidence="4">
    <location>
        <begin position="394"/>
        <end position="550"/>
    </location>
</feature>
<organism evidence="5">
    <name type="scientific">uncultured marine group II/III euryarchaeote KM3_14_C07</name>
    <dbReference type="NCBI Taxonomy" id="1457888"/>
    <lineage>
        <taxon>Archaea</taxon>
        <taxon>Methanobacteriati</taxon>
        <taxon>Methanobacteriota</taxon>
        <taxon>environmental samples</taxon>
    </lineage>
</organism>
<dbReference type="InterPro" id="IPR013320">
    <property type="entry name" value="ConA-like_dom_sf"/>
</dbReference>
<dbReference type="PANTHER" id="PTHR35889:SF3">
    <property type="entry name" value="F-BOX DOMAIN-CONTAINING PROTEIN"/>
    <property type="match status" value="1"/>
</dbReference>
<dbReference type="Gene3D" id="2.60.120.200">
    <property type="match status" value="1"/>
</dbReference>
<keyword evidence="2" id="KW-1015">Disulfide bond</keyword>